<accession>A0A1H5ZE93</accession>
<evidence type="ECO:0000256" key="4">
    <source>
        <dbReference type="SAM" id="MobiDB-lite"/>
    </source>
</evidence>
<organism evidence="6 7">
    <name type="scientific">Vibrio hangzhouensis</name>
    <dbReference type="NCBI Taxonomy" id="462991"/>
    <lineage>
        <taxon>Bacteria</taxon>
        <taxon>Pseudomonadati</taxon>
        <taxon>Pseudomonadota</taxon>
        <taxon>Gammaproteobacteria</taxon>
        <taxon>Vibrionales</taxon>
        <taxon>Vibrionaceae</taxon>
        <taxon>Vibrio</taxon>
    </lineage>
</organism>
<protein>
    <submittedName>
        <fullName evidence="6">Flagellar hook-length control protein FliK</fullName>
    </submittedName>
</protein>
<evidence type="ECO:0000259" key="5">
    <source>
        <dbReference type="Pfam" id="PF02120"/>
    </source>
</evidence>
<dbReference type="InterPro" id="IPR021136">
    <property type="entry name" value="Flagellar_hook_control-like_C"/>
</dbReference>
<proteinExistence type="inferred from homology"/>
<feature type="compositionally biased region" description="Basic and acidic residues" evidence="4">
    <location>
        <begin position="47"/>
        <end position="57"/>
    </location>
</feature>
<evidence type="ECO:0000256" key="3">
    <source>
        <dbReference type="ARBA" id="ARBA00022795"/>
    </source>
</evidence>
<keyword evidence="3" id="KW-1005">Bacterial flagellum biogenesis</keyword>
<feature type="compositionally biased region" description="Polar residues" evidence="4">
    <location>
        <begin position="231"/>
        <end position="246"/>
    </location>
</feature>
<dbReference type="InterPro" id="IPR052563">
    <property type="entry name" value="FliK"/>
</dbReference>
<dbReference type="PANTHER" id="PTHR37533:SF2">
    <property type="entry name" value="FLAGELLAR HOOK-LENGTH CONTROL PROTEIN"/>
    <property type="match status" value="1"/>
</dbReference>
<feature type="region of interest" description="Disordered" evidence="4">
    <location>
        <begin position="370"/>
        <end position="411"/>
    </location>
</feature>
<dbReference type="PRINTS" id="PR01007">
    <property type="entry name" value="FLGHOOKFLIK"/>
</dbReference>
<dbReference type="Proteomes" id="UP000236721">
    <property type="component" value="Unassembled WGS sequence"/>
</dbReference>
<keyword evidence="6" id="KW-0282">Flagellum</keyword>
<dbReference type="PANTHER" id="PTHR37533">
    <property type="entry name" value="FLAGELLAR HOOK-LENGTH CONTROL PROTEIN"/>
    <property type="match status" value="1"/>
</dbReference>
<dbReference type="GO" id="GO:0009424">
    <property type="term" value="C:bacterial-type flagellum hook"/>
    <property type="evidence" value="ECO:0007669"/>
    <property type="project" value="InterPro"/>
</dbReference>
<feature type="compositionally biased region" description="Polar residues" evidence="4">
    <location>
        <begin position="183"/>
        <end position="195"/>
    </location>
</feature>
<feature type="region of interest" description="Disordered" evidence="4">
    <location>
        <begin position="231"/>
        <end position="254"/>
    </location>
</feature>
<dbReference type="CDD" id="cd17470">
    <property type="entry name" value="T3SS_Flik_C"/>
    <property type="match status" value="1"/>
</dbReference>
<dbReference type="EMBL" id="FNVG01000011">
    <property type="protein sequence ID" value="SEG34833.1"/>
    <property type="molecule type" value="Genomic_DNA"/>
</dbReference>
<dbReference type="Gene3D" id="3.30.750.140">
    <property type="match status" value="1"/>
</dbReference>
<dbReference type="InterPro" id="IPR001635">
    <property type="entry name" value="Flag_hook_Flik"/>
</dbReference>
<reference evidence="7" key="1">
    <citation type="submission" date="2016-10" db="EMBL/GenBank/DDBJ databases">
        <authorList>
            <person name="Varghese N."/>
            <person name="Submissions S."/>
        </authorList>
    </citation>
    <scope>NUCLEOTIDE SEQUENCE [LARGE SCALE GENOMIC DNA]</scope>
    <source>
        <strain evidence="7">CGMCC 1.7062</strain>
    </source>
</reference>
<sequence length="579" mass="58784">MSLSISNNTSPTSATSKVTGTGAASEKGDVSESQGFFDKLKGALTSEKADKNQKVDVTDSQNSALSESTQTVLKDAQEAASTDEESVAVNGKASTSVNNEESEQSVSSNDDVKKMTGSDVENTDVETNHTQAGQSSSDQAKQAVNDSSALLNRLDEANKALKPDSQLQSEEKSVAIAAGAAQVGSSAKTETSQASGDIDSDVVRDQSATVELADLQSSAANTTSGIAAVSTKHSTGSAVSDNSLTPGSSASSGAATTTAASTAAVSTAAVSANAGVNAETKGGEGDVKTTQSSNIAWTTAEGENGSKVVGKAALASSVITSDKSPVSAHPQSVVAPAQAGSPTPQAAGLVTPNGVGSAEAAAVAIATGAVTSPDGNKPAASGLNASSLPANGKRDTGGIGQGTERPDGLLQATGAGTLTANQLRAEQPQSATGVQSPLVLTKENASEQVSERLQMMMSKNLKHVDIRLDPPDLGRMQIRMTLNNDSATVHFTVQNQQTRDMVDQAMPRLREMLSQQGIQLADTSVQQQNQGQQRHASHGTDQQSSQGSMGASTGVDESEGGLNVNVSLTKKQDGISYYA</sequence>
<dbReference type="Pfam" id="PF02120">
    <property type="entry name" value="Flg_hook"/>
    <property type="match status" value="1"/>
</dbReference>
<feature type="region of interest" description="Disordered" evidence="4">
    <location>
        <begin position="523"/>
        <end position="565"/>
    </location>
</feature>
<comment type="function">
    <text evidence="1">Controls the length of the flagellar hook.</text>
</comment>
<feature type="compositionally biased region" description="Basic and acidic residues" evidence="4">
    <location>
        <begin position="153"/>
        <end position="162"/>
    </location>
</feature>
<dbReference type="RefSeq" id="WP_103880740.1">
    <property type="nucleotide sequence ID" value="NZ_FNVG01000011.1"/>
</dbReference>
<dbReference type="AlphaFoldDB" id="A0A1H5ZE93"/>
<comment type="similarity">
    <text evidence="2">Belongs to the FliK family.</text>
</comment>
<feature type="compositionally biased region" description="Polar residues" evidence="4">
    <location>
        <begin position="1"/>
        <end position="19"/>
    </location>
</feature>
<feature type="compositionally biased region" description="Polar residues" evidence="4">
    <location>
        <begin position="523"/>
        <end position="551"/>
    </location>
</feature>
<keyword evidence="6" id="KW-0966">Cell projection</keyword>
<feature type="compositionally biased region" description="Polar residues" evidence="4">
    <location>
        <begin position="58"/>
        <end position="72"/>
    </location>
</feature>
<feature type="region of interest" description="Disordered" evidence="4">
    <location>
        <begin position="321"/>
        <end position="346"/>
    </location>
</feature>
<feature type="domain" description="Flagellar hook-length control protein-like C-terminal" evidence="5">
    <location>
        <begin position="451"/>
        <end position="533"/>
    </location>
</feature>
<evidence type="ECO:0000313" key="7">
    <source>
        <dbReference type="Proteomes" id="UP000236721"/>
    </source>
</evidence>
<dbReference type="InterPro" id="IPR038610">
    <property type="entry name" value="FliK-like_C_sf"/>
</dbReference>
<keyword evidence="7" id="KW-1185">Reference proteome</keyword>
<feature type="region of interest" description="Disordered" evidence="4">
    <location>
        <begin position="1"/>
        <end position="202"/>
    </location>
</feature>
<keyword evidence="6" id="KW-0969">Cilium</keyword>
<dbReference type="OrthoDB" id="1792985at2"/>
<evidence type="ECO:0000256" key="2">
    <source>
        <dbReference type="ARBA" id="ARBA00009149"/>
    </source>
</evidence>
<feature type="compositionally biased region" description="Low complexity" evidence="4">
    <location>
        <begin position="94"/>
        <end position="109"/>
    </location>
</feature>
<gene>
    <name evidence="6" type="ORF">SAMN04488244_111137</name>
</gene>
<evidence type="ECO:0000313" key="6">
    <source>
        <dbReference type="EMBL" id="SEG34833.1"/>
    </source>
</evidence>
<dbReference type="GO" id="GO:0044780">
    <property type="term" value="P:bacterial-type flagellum assembly"/>
    <property type="evidence" value="ECO:0007669"/>
    <property type="project" value="InterPro"/>
</dbReference>
<name>A0A1H5ZE93_9VIBR</name>
<feature type="compositionally biased region" description="Polar residues" evidence="4">
    <location>
        <begin position="128"/>
        <end position="150"/>
    </location>
</feature>
<evidence type="ECO:0000256" key="1">
    <source>
        <dbReference type="ARBA" id="ARBA00003944"/>
    </source>
</evidence>